<comment type="caution">
    <text evidence="3">The sequence shown here is derived from an EMBL/GenBank/DDBJ whole genome shotgun (WGS) entry which is preliminary data.</text>
</comment>
<dbReference type="Proteomes" id="UP000034502">
    <property type="component" value="Unassembled WGS sequence"/>
</dbReference>
<proteinExistence type="predicted"/>
<evidence type="ECO:0000256" key="1">
    <source>
        <dbReference type="ARBA" id="ARBA00022801"/>
    </source>
</evidence>
<dbReference type="InterPro" id="IPR023365">
    <property type="entry name" value="Sortase_dom-sf"/>
</dbReference>
<dbReference type="EMBL" id="LCNU01000019">
    <property type="protein sequence ID" value="KKU63721.1"/>
    <property type="molecule type" value="Genomic_DNA"/>
</dbReference>
<dbReference type="SUPFAM" id="SSF63817">
    <property type="entry name" value="Sortase"/>
    <property type="match status" value="1"/>
</dbReference>
<reference evidence="3 4" key="1">
    <citation type="journal article" date="2015" name="Nature">
        <title>rRNA introns, odd ribosomes, and small enigmatic genomes across a large radiation of phyla.</title>
        <authorList>
            <person name="Brown C.T."/>
            <person name="Hug L.A."/>
            <person name="Thomas B.C."/>
            <person name="Sharon I."/>
            <person name="Castelle C.J."/>
            <person name="Singh A."/>
            <person name="Wilkins M.J."/>
            <person name="Williams K.H."/>
            <person name="Banfield J.F."/>
        </authorList>
    </citation>
    <scope>NUCLEOTIDE SEQUENCE [LARGE SCALE GENOMIC DNA]</scope>
</reference>
<protein>
    <submittedName>
        <fullName evidence="3">Secreted enzyme, sortase</fullName>
    </submittedName>
</protein>
<dbReference type="Pfam" id="PF04203">
    <property type="entry name" value="Sortase"/>
    <property type="match status" value="1"/>
</dbReference>
<evidence type="ECO:0000256" key="2">
    <source>
        <dbReference type="SAM" id="Phobius"/>
    </source>
</evidence>
<dbReference type="AlphaFoldDB" id="A0A0G1S2V2"/>
<evidence type="ECO:0000313" key="3">
    <source>
        <dbReference type="EMBL" id="KKU63721.1"/>
    </source>
</evidence>
<keyword evidence="2" id="KW-0472">Membrane</keyword>
<keyword evidence="1" id="KW-0378">Hydrolase</keyword>
<name>A0A0G1S2V2_9BACT</name>
<organism evidence="3 4">
    <name type="scientific">Candidatus Amesbacteria bacterium GW2011_GWC1_47_15</name>
    <dbReference type="NCBI Taxonomy" id="1618364"/>
    <lineage>
        <taxon>Bacteria</taxon>
        <taxon>Candidatus Amesiibacteriota</taxon>
    </lineage>
</organism>
<evidence type="ECO:0000313" key="4">
    <source>
        <dbReference type="Proteomes" id="UP000034502"/>
    </source>
</evidence>
<feature type="transmembrane region" description="Helical" evidence="2">
    <location>
        <begin position="32"/>
        <end position="55"/>
    </location>
</feature>
<keyword evidence="2" id="KW-0812">Transmembrane</keyword>
<keyword evidence="2" id="KW-1133">Transmembrane helix</keyword>
<dbReference type="InterPro" id="IPR005754">
    <property type="entry name" value="Sortase"/>
</dbReference>
<dbReference type="InterPro" id="IPR042003">
    <property type="entry name" value="Sortase_E"/>
</dbReference>
<dbReference type="STRING" id="1618364.UX86_C0019G0026"/>
<dbReference type="NCBIfam" id="TIGR01076">
    <property type="entry name" value="sortase_fam"/>
    <property type="match status" value="1"/>
</dbReference>
<dbReference type="CDD" id="cd05830">
    <property type="entry name" value="Sortase_E"/>
    <property type="match status" value="1"/>
</dbReference>
<gene>
    <name evidence="3" type="ORF">UX86_C0019G0026</name>
</gene>
<sequence length="261" mass="28852">MKSGVLYDSKKKERQEVYVGRLIIFLKSSAQVLSVGGLMMIVISAMGLVVIYWPLAMAQAKYSTVSTLRSMKGAVVKYPATPTPTAGMPAPSTNPELTAFPSPTDIPFWVTKPVYNVPDENYSINIPKILAVSKVIPNVDAGNTQAYMEALRNGVAEASGLAHPGEVGTTYLFAHSVGSRVDFARYNAVFYLLHKLESGDQVEVVYQKRMYKYVVEETEILPPSDLKFLVPQKEREILVLQTCYPPGTTWKRLVVVAKRVS</sequence>
<dbReference type="Gene3D" id="2.40.260.10">
    <property type="entry name" value="Sortase"/>
    <property type="match status" value="1"/>
</dbReference>
<dbReference type="GO" id="GO:0016787">
    <property type="term" value="F:hydrolase activity"/>
    <property type="evidence" value="ECO:0007669"/>
    <property type="project" value="UniProtKB-KW"/>
</dbReference>
<accession>A0A0G1S2V2</accession>